<proteinExistence type="predicted"/>
<feature type="region of interest" description="Disordered" evidence="6">
    <location>
        <begin position="1292"/>
        <end position="1316"/>
    </location>
</feature>
<dbReference type="GO" id="GO:0005634">
    <property type="term" value="C:nucleus"/>
    <property type="evidence" value="ECO:0007669"/>
    <property type="project" value="UniProtKB-SubCell"/>
</dbReference>
<evidence type="ECO:0000313" key="9">
    <source>
        <dbReference type="EMBL" id="QIW95037.1"/>
    </source>
</evidence>
<dbReference type="InterPro" id="IPR007309">
    <property type="entry name" value="TFIIIC_Bblock-bd"/>
</dbReference>
<keyword evidence="3" id="KW-0238">DNA-binding</keyword>
<feature type="compositionally biased region" description="Polar residues" evidence="6">
    <location>
        <begin position="530"/>
        <end position="557"/>
    </location>
</feature>
<feature type="region of interest" description="Disordered" evidence="6">
    <location>
        <begin position="1130"/>
        <end position="1151"/>
    </location>
</feature>
<feature type="compositionally biased region" description="Acidic residues" evidence="6">
    <location>
        <begin position="330"/>
        <end position="340"/>
    </location>
</feature>
<dbReference type="EMBL" id="CP051139">
    <property type="protein sequence ID" value="QIW95037.1"/>
    <property type="molecule type" value="Genomic_DNA"/>
</dbReference>
<evidence type="ECO:0000259" key="8">
    <source>
        <dbReference type="Pfam" id="PF20222"/>
    </source>
</evidence>
<dbReference type="SUPFAM" id="SSF46785">
    <property type="entry name" value="Winged helix' DNA-binding domain"/>
    <property type="match status" value="1"/>
</dbReference>
<keyword evidence="4" id="KW-0804">Transcription</keyword>
<dbReference type="PANTHER" id="PTHR15180:SF1">
    <property type="entry name" value="GENERAL TRANSCRIPTION FACTOR 3C POLYPEPTIDE 1"/>
    <property type="match status" value="1"/>
</dbReference>
<evidence type="ECO:0000313" key="10">
    <source>
        <dbReference type="Proteomes" id="UP000503462"/>
    </source>
</evidence>
<dbReference type="GO" id="GO:0006384">
    <property type="term" value="P:transcription initiation at RNA polymerase III promoter"/>
    <property type="evidence" value="ECO:0007669"/>
    <property type="project" value="InterPro"/>
</dbReference>
<feature type="region of interest" description="Disordered" evidence="6">
    <location>
        <begin position="529"/>
        <end position="574"/>
    </location>
</feature>
<evidence type="ECO:0000256" key="2">
    <source>
        <dbReference type="ARBA" id="ARBA00022553"/>
    </source>
</evidence>
<evidence type="ECO:0000259" key="7">
    <source>
        <dbReference type="Pfam" id="PF04182"/>
    </source>
</evidence>
<dbReference type="GO" id="GO:0042791">
    <property type="term" value="P:5S class rRNA transcription by RNA polymerase III"/>
    <property type="evidence" value="ECO:0007669"/>
    <property type="project" value="TreeGrafter"/>
</dbReference>
<comment type="subcellular location">
    <subcellularLocation>
        <location evidence="1">Nucleus</location>
    </subcellularLocation>
</comment>
<dbReference type="Pfam" id="PF04182">
    <property type="entry name" value="B-block_TFIIIC"/>
    <property type="match status" value="1"/>
</dbReference>
<evidence type="ECO:0000256" key="1">
    <source>
        <dbReference type="ARBA" id="ARBA00004123"/>
    </source>
</evidence>
<evidence type="ECO:0000256" key="5">
    <source>
        <dbReference type="ARBA" id="ARBA00023242"/>
    </source>
</evidence>
<feature type="compositionally biased region" description="Acidic residues" evidence="6">
    <location>
        <begin position="1073"/>
        <end position="1085"/>
    </location>
</feature>
<keyword evidence="5" id="KW-0539">Nucleus</keyword>
<feature type="compositionally biased region" description="Basic residues" evidence="6">
    <location>
        <begin position="1053"/>
        <end position="1065"/>
    </location>
</feature>
<dbReference type="Proteomes" id="UP000503462">
    <property type="component" value="Chromosome 1"/>
</dbReference>
<dbReference type="InterPro" id="IPR046488">
    <property type="entry name" value="Sfc3/Tfc3_C"/>
</dbReference>
<dbReference type="GO" id="GO:0003677">
    <property type="term" value="F:DNA binding"/>
    <property type="evidence" value="ECO:0007669"/>
    <property type="project" value="UniProtKB-KW"/>
</dbReference>
<accession>A0A6H0XK82</accession>
<keyword evidence="2" id="KW-0597">Phosphoprotein</keyword>
<protein>
    <submittedName>
        <fullName evidence="9">Uncharacterized protein</fullName>
    </submittedName>
</protein>
<keyword evidence="10" id="KW-1185">Reference proteome</keyword>
<dbReference type="GO" id="GO:0000127">
    <property type="term" value="C:transcription factor TFIIIC complex"/>
    <property type="evidence" value="ECO:0007669"/>
    <property type="project" value="InterPro"/>
</dbReference>
<evidence type="ECO:0000256" key="6">
    <source>
        <dbReference type="SAM" id="MobiDB-lite"/>
    </source>
</evidence>
<dbReference type="InterPro" id="IPR036390">
    <property type="entry name" value="WH_DNA-bd_sf"/>
</dbReference>
<evidence type="ECO:0000256" key="3">
    <source>
        <dbReference type="ARBA" id="ARBA00023125"/>
    </source>
</evidence>
<dbReference type="Pfam" id="PF20222">
    <property type="entry name" value="DUF6581"/>
    <property type="match status" value="1"/>
</dbReference>
<evidence type="ECO:0000256" key="4">
    <source>
        <dbReference type="ARBA" id="ARBA00023163"/>
    </source>
</evidence>
<dbReference type="InterPro" id="IPR044210">
    <property type="entry name" value="Tfc3-like"/>
</dbReference>
<organism evidence="9 10">
    <name type="scientific">Peltaster fructicola</name>
    <dbReference type="NCBI Taxonomy" id="286661"/>
    <lineage>
        <taxon>Eukaryota</taxon>
        <taxon>Fungi</taxon>
        <taxon>Dikarya</taxon>
        <taxon>Ascomycota</taxon>
        <taxon>Pezizomycotina</taxon>
        <taxon>Dothideomycetes</taxon>
        <taxon>Dothideomycetes incertae sedis</taxon>
        <taxon>Peltaster</taxon>
    </lineage>
</organism>
<gene>
    <name evidence="9" type="ORF">AMS68_000555</name>
</gene>
<feature type="domain" description="Transcription factor tau subunit sfc3/Tfc3 C-terminal" evidence="8">
    <location>
        <begin position="1355"/>
        <end position="1774"/>
    </location>
</feature>
<dbReference type="OrthoDB" id="5403573at2759"/>
<feature type="region of interest" description="Disordered" evidence="6">
    <location>
        <begin position="1053"/>
        <end position="1087"/>
    </location>
</feature>
<feature type="compositionally biased region" description="Basic residues" evidence="6">
    <location>
        <begin position="1293"/>
        <end position="1308"/>
    </location>
</feature>
<sequence>MASDFDDLVKHLQFVLAIAGSDGLTYTELEQHIHTFYEHKHEPIEPTETSSSNPQVELFFSEEPPGNITLVTDHVINSAWDWLSKLKDVSLHTTDIVHANTAHAGEKLVASVEQLWLAIAGHGPDTSRIKKTEFALLHIIAQHGPPGIPQPDLVKESGQDKRSVPQRTDVLAKRGYITKVPVISKGSKTSLLKLKKYAEDTTTADAAPPAVNDRIVFYDHWYDQLMRLLKINNGIIAVDDLRSELNIPMRNWQVKALQRCLRRLQSKKLIRRIRAKSAGKKEGDRGYYIRCIQLLREPTDADRSLFMMKPGEQASIVKDHNQKGSSATANDDDEDDEDEDNDIEIDDAVAVSQPQPRIAAQWTPDLPLANFIFDMVDHAGPAGISIMDLHKRGVGQVWRRPLDEELIRLCDKWQTSQPSHLRHLTIIKDTGAVDRFTFFKYRSIANFEQAVLNGDAYWEAVKYKSKDKREIEVSTTKLDAYGFPMLPKSLFHKGGTSTLGQCVRLVFQKSFKIQEQDSQWVVYRRETARTGATQRHSENSLSGQSPLRQAADTTAGYTPSHEQEETPGEVRPSVVPYSHEPPKIDVAMSTAISGPHSSKSTIQTATTTGLESSTMPTAALPEHSATPKKQLVMPESLETPESSTEHIMSALRNVSRSPSALREHADSPAIFDKSGSVAETWFKPATSTKTKRYGQTLMCMINSNRALRLRNAAIPHRGKRFRNFVITVRTPRLRELTCFGGPGIRFDHTQHTISTEIPSHAEHQNGAVDDGKPNYPTETSVGEAVRLSELTTTLSSVPDVTFRNTAAPLPAAEHIGSIIAPSLLDPALHTQTIGQQKSTQRKSKKPLSLPTIAVAERPHEPKQKQTAGMSRASGTVMVKRTQVIMDVLRACSGLYPGNKEIYHPVATALRKITGAGTDVSTISNSIKNLIAKGKLRKMIFTFHDPTGFQVQRAILADPSIAPGDPRVAALQQKIIEAHPQRYFPPEAEIPSDLRANLTGKISIKTPESTAVEQGTGVNTGANAINFPLEATIVVQRVGSRYEATEELYEARAKTKGISRPPKRAKYTGQDLMLDSDEDDVSDPDSEQERRMVEFQTADYVHSDGHAFVSRKPGSRIATRSTSKVFFATTKKPHTKQVETPSSAQREGTTSQEQLIPIDPALSSIKYDHSMQLMMSGVLLFHETSGTIGTTAVLGHSETAAPITLPRIASTYDAYHNTFNMLARPLPVLTPEPGRNKPMARLQSLGSNLLTYNKYKANALHNHQVAITSRPVQPLAEVPPKRKADVVEAVKDTRPKKKTRPYKSLRGSKKALGLDDEKADTSEAELEIVEHETFMGGPGFAVNKKRDRRGPQMFQENDRLASAVALFRTIMGGMDQRNNWGVIAHMLSFRYEADFLRRRWDAVKNSKEGAVRITMERIYEPLLAAYKNDEMPHIDFADLSKSDWAGVLDWFEREVDIPGAPEEHVSTIKLPRTMSKFHEAYSVTIEPAIWEQAKEAWFTSPIEKLRKDMAHEFVYGCALPGLRRPASTFFDDKTVLKTWIRAIAATKAEIYNSERAAAKLGAFTDSEVAAACDELVAAKTIRHMNKGRQQPGRNFEIHDAHWAVFRRWPGRTVEWKYVRNLAIARQKVLRRFQATERAYMEFHSDDAEVAVLMNMVDQGLLRVFSELPERNDDFDAPFPKISAVGYSGYSYNAKTLDREKLRFPIIFERTDRFTVEHGLIGGVEIPLTPHVKDQDGRIPFWIDIHGNLLPAIWDLVLRSVLHLVVFRPGCTARLMEVSHGHKFMAWEINLVLEWMEKSGIAFRSGAGKDTDGVWDGGWAVSEWWYCAFEPEMTFWKTERGRSIPEQA</sequence>
<feature type="compositionally biased region" description="Polar residues" evidence="6">
    <location>
        <begin position="1137"/>
        <end position="1151"/>
    </location>
</feature>
<feature type="region of interest" description="Disordered" evidence="6">
    <location>
        <begin position="592"/>
        <end position="614"/>
    </location>
</feature>
<feature type="region of interest" description="Disordered" evidence="6">
    <location>
        <begin position="316"/>
        <end position="340"/>
    </location>
</feature>
<reference evidence="9 10" key="1">
    <citation type="journal article" date="2016" name="Sci. Rep.">
        <title>Peltaster fructicola genome reveals evolution from an invasive phytopathogen to an ectophytic parasite.</title>
        <authorList>
            <person name="Xu C."/>
            <person name="Chen H."/>
            <person name="Gleason M.L."/>
            <person name="Xu J.R."/>
            <person name="Liu H."/>
            <person name="Zhang R."/>
            <person name="Sun G."/>
        </authorList>
    </citation>
    <scope>NUCLEOTIDE SEQUENCE [LARGE SCALE GENOMIC DNA]</scope>
    <source>
        <strain evidence="9 10">LNHT1506</strain>
    </source>
</reference>
<dbReference type="PANTHER" id="PTHR15180">
    <property type="entry name" value="GENERAL TRANSCRIPTION FACTOR 3C POLYPEPTIDE 1"/>
    <property type="match status" value="1"/>
</dbReference>
<feature type="domain" description="B-block binding subunit of TFIIIC" evidence="7">
    <location>
        <begin position="131"/>
        <end position="199"/>
    </location>
</feature>
<name>A0A6H0XK82_9PEZI</name>